<dbReference type="EMBL" id="CP101655">
    <property type="protein sequence ID" value="WDR35766.1"/>
    <property type="molecule type" value="Genomic_DNA"/>
</dbReference>
<dbReference type="RefSeq" id="WP_274658187.1">
    <property type="nucleotide sequence ID" value="NZ_CP101655.1"/>
</dbReference>
<name>A0ABY7Z9A6_9PSED</name>
<sequence length="282" mass="31040">MENQTANSARQLENLTGEFNATFTNNIAPGEARFPYHSQTLQSSMPNVTELLDFDSQSGVTAAHPSFTNDKRSIRMTLNSNITSGTYTFPQDEVIRNVTYGEVKKFDPEFQFTSQKATKAELKLNITENGRRYSGELNFEVVNNGETLTITSTFDVVLHFKENNSGQLDSSTASFPQGNVSAADLQNITGEFNAKFPVSLTPGETPFARAHYHSSSLRYDTLSLTQDINFSSRSGNLPLDSDITSDARGFEIHLEKGITSGTYSYPSLSSPIKNCYTAKCAA</sequence>
<dbReference type="Proteomes" id="UP001222282">
    <property type="component" value="Chromosome"/>
</dbReference>
<evidence type="ECO:0000313" key="2">
    <source>
        <dbReference type="Proteomes" id="UP001222282"/>
    </source>
</evidence>
<reference evidence="1 2" key="1">
    <citation type="submission" date="2022-07" db="EMBL/GenBank/DDBJ databases">
        <authorList>
            <person name="Abrouk D."/>
            <person name="Moenne-Loccoz Y."/>
            <person name="Todorovic I."/>
            <person name="Raicevic V."/>
            <person name="Jovicic-Petrovic J."/>
        </authorList>
    </citation>
    <scope>NUCLEOTIDE SEQUENCE [LARGE SCALE GENOMIC DNA]</scope>
    <source>
        <strain evidence="2">IT-P374</strain>
    </source>
</reference>
<organism evidence="1 2">
    <name type="scientific">Pseudomonas serboccidentalis</name>
    <dbReference type="NCBI Taxonomy" id="2964670"/>
    <lineage>
        <taxon>Bacteria</taxon>
        <taxon>Pseudomonadati</taxon>
        <taxon>Pseudomonadota</taxon>
        <taxon>Gammaproteobacteria</taxon>
        <taxon>Pseudomonadales</taxon>
        <taxon>Pseudomonadaceae</taxon>
        <taxon>Pseudomonas</taxon>
    </lineage>
</organism>
<proteinExistence type="predicted"/>
<evidence type="ECO:0000313" key="1">
    <source>
        <dbReference type="EMBL" id="WDR35766.1"/>
    </source>
</evidence>
<accession>A0ABY7Z9A6</accession>
<protein>
    <submittedName>
        <fullName evidence="1">Uncharacterized protein</fullName>
    </submittedName>
</protein>
<keyword evidence="2" id="KW-1185">Reference proteome</keyword>
<gene>
    <name evidence="1" type="ORF">NN484_25290</name>
</gene>